<gene>
    <name evidence="1" type="ORF">NE237_000019</name>
</gene>
<protein>
    <submittedName>
        <fullName evidence="1">Uncharacterized protein</fullName>
    </submittedName>
</protein>
<accession>A0A9Q0GK53</accession>
<dbReference type="EMBL" id="JAMYWD010002595">
    <property type="protein sequence ID" value="KAJ4936182.1"/>
    <property type="molecule type" value="Genomic_DNA"/>
</dbReference>
<name>A0A9Q0GK53_9MAGN</name>
<reference evidence="1" key="1">
    <citation type="journal article" date="2023" name="Plant J.">
        <title>The genome of the king protea, Protea cynaroides.</title>
        <authorList>
            <person name="Chang J."/>
            <person name="Duong T.A."/>
            <person name="Schoeman C."/>
            <person name="Ma X."/>
            <person name="Roodt D."/>
            <person name="Barker N."/>
            <person name="Li Z."/>
            <person name="Van de Peer Y."/>
            <person name="Mizrachi E."/>
        </authorList>
    </citation>
    <scope>NUCLEOTIDE SEQUENCE</scope>
    <source>
        <tissue evidence="1">Young leaves</tissue>
    </source>
</reference>
<dbReference type="AlphaFoldDB" id="A0A9Q0GK53"/>
<organism evidence="1 2">
    <name type="scientific">Protea cynaroides</name>
    <dbReference type="NCBI Taxonomy" id="273540"/>
    <lineage>
        <taxon>Eukaryota</taxon>
        <taxon>Viridiplantae</taxon>
        <taxon>Streptophyta</taxon>
        <taxon>Embryophyta</taxon>
        <taxon>Tracheophyta</taxon>
        <taxon>Spermatophyta</taxon>
        <taxon>Magnoliopsida</taxon>
        <taxon>Proteales</taxon>
        <taxon>Proteaceae</taxon>
        <taxon>Protea</taxon>
    </lineage>
</organism>
<comment type="caution">
    <text evidence="1">The sequence shown here is derived from an EMBL/GenBank/DDBJ whole genome shotgun (WGS) entry which is preliminary data.</text>
</comment>
<keyword evidence="2" id="KW-1185">Reference proteome</keyword>
<sequence length="89" mass="10875">MEEVNSWESWEALTEEMQGAKWDHWEQFNNEMEKMELWQRVMVMADNNLWKNALKQVADMEGDLFFYNSGNDTKRYPKIEEVIQFEDFN</sequence>
<dbReference type="Proteomes" id="UP001141806">
    <property type="component" value="Unassembled WGS sequence"/>
</dbReference>
<evidence type="ECO:0000313" key="1">
    <source>
        <dbReference type="EMBL" id="KAJ4936182.1"/>
    </source>
</evidence>
<evidence type="ECO:0000313" key="2">
    <source>
        <dbReference type="Proteomes" id="UP001141806"/>
    </source>
</evidence>
<proteinExistence type="predicted"/>